<feature type="transmembrane region" description="Helical" evidence="10">
    <location>
        <begin position="719"/>
        <end position="743"/>
    </location>
</feature>
<name>A0A8J5H1L6_ZINOF</name>
<gene>
    <name evidence="13" type="ORF">ZIOFF_021313</name>
</gene>
<feature type="transmembrane region" description="Helical" evidence="10">
    <location>
        <begin position="1035"/>
        <end position="1053"/>
    </location>
</feature>
<dbReference type="Pfam" id="PF01080">
    <property type="entry name" value="Presenilin"/>
    <property type="match status" value="1"/>
</dbReference>
<dbReference type="Gene3D" id="1.10.472.100">
    <property type="entry name" value="Presenilin"/>
    <property type="match status" value="1"/>
</dbReference>
<feature type="region of interest" description="Disordered" evidence="12">
    <location>
        <begin position="584"/>
        <end position="634"/>
    </location>
</feature>
<feature type="transmembrane region" description="Helical" evidence="10">
    <location>
        <begin position="1011"/>
        <end position="1028"/>
    </location>
</feature>
<evidence type="ECO:0000256" key="10">
    <source>
        <dbReference type="RuleBase" id="RU361148"/>
    </source>
</evidence>
<dbReference type="GO" id="GO:0005798">
    <property type="term" value="C:Golgi-associated vesicle"/>
    <property type="evidence" value="ECO:0007669"/>
    <property type="project" value="UniProtKB-ARBA"/>
</dbReference>
<comment type="subunit">
    <text evidence="9">Homodimer. Probable component of the gamma-secretase complex, a complex composed of a presenilin homodimer, nicastrin, APH1 and PEN2.</text>
</comment>
<feature type="transmembrane region" description="Helical" evidence="10">
    <location>
        <begin position="831"/>
        <end position="850"/>
    </location>
</feature>
<evidence type="ECO:0000256" key="9">
    <source>
        <dbReference type="ARBA" id="ARBA00062638"/>
    </source>
</evidence>
<dbReference type="GO" id="GO:0000139">
    <property type="term" value="C:Golgi membrane"/>
    <property type="evidence" value="ECO:0007669"/>
    <property type="project" value="UniProtKB-SubCell"/>
</dbReference>
<keyword evidence="6 10" id="KW-0333">Golgi apparatus</keyword>
<keyword evidence="10" id="KW-0378">Hydrolase</keyword>
<dbReference type="GO" id="GO:0016485">
    <property type="term" value="P:protein processing"/>
    <property type="evidence" value="ECO:0007669"/>
    <property type="project" value="InterPro"/>
</dbReference>
<feature type="region of interest" description="Disordered" evidence="12">
    <location>
        <begin position="275"/>
        <end position="303"/>
    </location>
</feature>
<evidence type="ECO:0000256" key="7">
    <source>
        <dbReference type="ARBA" id="ARBA00023136"/>
    </source>
</evidence>
<keyword evidence="3 10" id="KW-0256">Endoplasmic reticulum</keyword>
<keyword evidence="7 10" id="KW-0472">Membrane</keyword>
<organism evidence="13 14">
    <name type="scientific">Zingiber officinale</name>
    <name type="common">Ginger</name>
    <name type="synonym">Amomum zingiber</name>
    <dbReference type="NCBI Taxonomy" id="94328"/>
    <lineage>
        <taxon>Eukaryota</taxon>
        <taxon>Viridiplantae</taxon>
        <taxon>Streptophyta</taxon>
        <taxon>Embryophyta</taxon>
        <taxon>Tracheophyta</taxon>
        <taxon>Spermatophyta</taxon>
        <taxon>Magnoliopsida</taxon>
        <taxon>Liliopsida</taxon>
        <taxon>Zingiberales</taxon>
        <taxon>Zingiberaceae</taxon>
        <taxon>Zingiber</taxon>
    </lineage>
</organism>
<evidence type="ECO:0000256" key="3">
    <source>
        <dbReference type="ARBA" id="ARBA00022824"/>
    </source>
</evidence>
<keyword evidence="14" id="KW-1185">Reference proteome</keyword>
<feature type="coiled-coil region" evidence="11">
    <location>
        <begin position="495"/>
        <end position="522"/>
    </location>
</feature>
<dbReference type="PANTHER" id="PTHR10202:SF13">
    <property type="entry name" value="PRESENILIN HOMOLOG"/>
    <property type="match status" value="1"/>
</dbReference>
<accession>A0A8J5H1L6</accession>
<feature type="region of interest" description="Disordered" evidence="12">
    <location>
        <begin position="176"/>
        <end position="203"/>
    </location>
</feature>
<evidence type="ECO:0000313" key="13">
    <source>
        <dbReference type="EMBL" id="KAG6517914.1"/>
    </source>
</evidence>
<feature type="compositionally biased region" description="Polar residues" evidence="12">
    <location>
        <begin position="176"/>
        <end position="193"/>
    </location>
</feature>
<dbReference type="SMART" id="SM00730">
    <property type="entry name" value="PSN"/>
    <property type="match status" value="1"/>
</dbReference>
<dbReference type="EMBL" id="JACMSC010000006">
    <property type="protein sequence ID" value="KAG6517914.1"/>
    <property type="molecule type" value="Genomic_DNA"/>
</dbReference>
<feature type="coiled-coil region" evidence="11">
    <location>
        <begin position="332"/>
        <end position="366"/>
    </location>
</feature>
<dbReference type="InterPro" id="IPR042524">
    <property type="entry name" value="Presenilin_C"/>
</dbReference>
<feature type="compositionally biased region" description="Polar residues" evidence="12">
    <location>
        <begin position="458"/>
        <end position="472"/>
    </location>
</feature>
<keyword evidence="10" id="KW-0645">Protease</keyword>
<dbReference type="InterPro" id="IPR001108">
    <property type="entry name" value="Peptidase_A22A"/>
</dbReference>
<sequence>MQDALVLGLVCDSPFGFDGRVGIFALGVSEYRPHASRSSRLMFGGGSGRFGVGFDMSWFPLLKIRPFLGEPAASNLSLEVNEKIVNSGCSSFQKFSSKRDEERSSVDDLVNGDCLMNPGEYVSNHGSILSLQPWIFRKGSYLKDKEMTKANGDHFEIIGSEMDVFSNNSLAESSPRNVNLSYKSGRGQSSLRNRSSRCKSNKPLSSLEDCLIPHLYNENFEFKEFDFSSSSTLSSMRPLVVTDGNKIIRKNSYEPVDVNFYSGIDNTNMENISGVSPLPGLRTPKRKSRDILPDKLGPSNTRRPRRLIHRKDSVDVLHVFSVGVSFGIISAILSNEKEIDNLKDKLKSSENLVQDLQEELEMKDTVIVKELAHEACGHEKPSDVNSELELAVKGENNQIHSPAEASRSEIEAELEIELEKLEISMNSGKVPELDELHPDLLADGELKAEKLPGRVFEDQSTSANDSRSSSPNLIRDANYSVSPCELSLRLHEVIQLRLQERIKELETALHQTQKQLQLLESDHLLTHRAFSSSDMGSSSNLDSPTGTAGNFALVRPFCLNLTGEALDAYDEVYEEFVQATNMEQNQPTTTYSRDQRSHYLHSSDKNLIGQMDEPKFSGRESMGDQNSLDPEETQKRSLRLLSAPAMADGNPNSNPGVLESLGEEIVRIVAPVSACMLLVVLLVTSLHAGGDGGSAVTSIATIAYSEEASDSFWDKLEGALLNSLVFVVVITVLTFLLVLLFYFRCMRFLKSYMVFSSFVVLGLLGGQIFLFLIARFYVPIDVVTFSLLLLNFSVVGVMAVFLSKVPILVNQGYLVTIGVLVAYWFTLLPEWTTWALLVAMSLYDLAAVLLPGGPLRLLVELAISRDEELPALVYEARPVEQNQPGAGRRLWRERRDTATNSSSNLNGLEAGNPNPQSQEANLVVAEEDAAVSAVTAPLLPPQLERRREEDAEGIGLGSSGAIKLGLGDFIFYSVLVGRAALYDFMTVYACYLAIMAGLAITLLLLAVYRKALPALPVSIALGILFYLLTRKQLKLVCKCMFYAMINFCTMILLDDPTKFAFGIEP</sequence>
<dbReference type="GO" id="GO:0007219">
    <property type="term" value="P:Notch signaling pathway"/>
    <property type="evidence" value="ECO:0007669"/>
    <property type="project" value="UniProtKB-KW"/>
</dbReference>
<dbReference type="Proteomes" id="UP000734854">
    <property type="component" value="Unassembled WGS sequence"/>
</dbReference>
<dbReference type="GO" id="GO:0005789">
    <property type="term" value="C:endoplasmic reticulum membrane"/>
    <property type="evidence" value="ECO:0007669"/>
    <property type="project" value="UniProtKB-SubCell"/>
</dbReference>
<evidence type="ECO:0000256" key="5">
    <source>
        <dbReference type="ARBA" id="ARBA00022989"/>
    </source>
</evidence>
<keyword evidence="11" id="KW-0175">Coiled coil</keyword>
<comment type="function">
    <text evidence="8 10">Probable subunit of the gamma-secretase complex, an endoprotease complex that catalyzes the intramembrane cleavage of integral membrane proteins such as Notch receptors.</text>
</comment>
<keyword evidence="2 10" id="KW-0812">Transmembrane</keyword>
<evidence type="ECO:0000313" key="14">
    <source>
        <dbReference type="Proteomes" id="UP000734854"/>
    </source>
</evidence>
<dbReference type="PRINTS" id="PR01072">
    <property type="entry name" value="PRESENILIN"/>
</dbReference>
<dbReference type="FunFam" id="1.10.472.100:FF:000002">
    <property type="entry name" value="Presenilin"/>
    <property type="match status" value="1"/>
</dbReference>
<proteinExistence type="inferred from homology"/>
<comment type="caution">
    <text evidence="13">The sequence shown here is derived from an EMBL/GenBank/DDBJ whole genome shotgun (WGS) entry which is preliminary data.</text>
</comment>
<dbReference type="PANTHER" id="PTHR10202">
    <property type="entry name" value="PRESENILIN"/>
    <property type="match status" value="1"/>
</dbReference>
<evidence type="ECO:0000256" key="4">
    <source>
        <dbReference type="ARBA" id="ARBA00022976"/>
    </source>
</evidence>
<comment type="subcellular location">
    <subcellularLocation>
        <location evidence="10">Endoplasmic reticulum membrane</location>
        <topology evidence="10">Multi-pass membrane protein</topology>
    </subcellularLocation>
    <subcellularLocation>
        <location evidence="10">Golgi apparatus membrane</location>
        <topology evidence="10">Multi-pass membrane protein</topology>
    </subcellularLocation>
</comment>
<feature type="transmembrane region" description="Helical" evidence="10">
    <location>
        <begin position="985"/>
        <end position="1005"/>
    </location>
</feature>
<feature type="compositionally biased region" description="Basic and acidic residues" evidence="12">
    <location>
        <begin position="612"/>
        <end position="622"/>
    </location>
</feature>
<evidence type="ECO:0000256" key="8">
    <source>
        <dbReference type="ARBA" id="ARBA00059584"/>
    </source>
</evidence>
<feature type="transmembrane region" description="Helical" evidence="10">
    <location>
        <begin position="783"/>
        <end position="802"/>
    </location>
</feature>
<keyword evidence="4 10" id="KW-0914">Notch signaling pathway</keyword>
<keyword evidence="5 10" id="KW-1133">Transmembrane helix</keyword>
<feature type="compositionally biased region" description="Basic and acidic residues" evidence="12">
    <location>
        <begin position="593"/>
        <end position="604"/>
    </location>
</feature>
<comment type="similarity">
    <text evidence="1 10">Belongs to the peptidase A22A family.</text>
</comment>
<evidence type="ECO:0000256" key="6">
    <source>
        <dbReference type="ARBA" id="ARBA00023034"/>
    </source>
</evidence>
<feature type="transmembrane region" description="Helical" evidence="10">
    <location>
        <begin position="755"/>
        <end position="777"/>
    </location>
</feature>
<evidence type="ECO:0000256" key="11">
    <source>
        <dbReference type="SAM" id="Coils"/>
    </source>
</evidence>
<evidence type="ECO:0000256" key="1">
    <source>
        <dbReference type="ARBA" id="ARBA00008604"/>
    </source>
</evidence>
<protein>
    <recommendedName>
        <fullName evidence="10">Presenilin</fullName>
        <ecNumber evidence="10">3.4.23.-</ecNumber>
    </recommendedName>
</protein>
<dbReference type="GO" id="GO:0006509">
    <property type="term" value="P:membrane protein ectodomain proteolysis"/>
    <property type="evidence" value="ECO:0007669"/>
    <property type="project" value="TreeGrafter"/>
</dbReference>
<comment type="domain">
    <text evidence="10">The PAL motif is required for normal active site conformation.</text>
</comment>
<feature type="region of interest" description="Disordered" evidence="12">
    <location>
        <begin position="454"/>
        <end position="474"/>
    </location>
</feature>
<evidence type="ECO:0000256" key="2">
    <source>
        <dbReference type="ARBA" id="ARBA00022692"/>
    </source>
</evidence>
<dbReference type="GO" id="GO:0070765">
    <property type="term" value="C:gamma-secretase complex"/>
    <property type="evidence" value="ECO:0007669"/>
    <property type="project" value="TreeGrafter"/>
</dbReference>
<reference evidence="13 14" key="1">
    <citation type="submission" date="2020-08" db="EMBL/GenBank/DDBJ databases">
        <title>Plant Genome Project.</title>
        <authorList>
            <person name="Zhang R.-G."/>
        </authorList>
    </citation>
    <scope>NUCLEOTIDE SEQUENCE [LARGE SCALE GENOMIC DNA]</scope>
    <source>
        <tissue evidence="13">Rhizome</tissue>
    </source>
</reference>
<evidence type="ECO:0000256" key="12">
    <source>
        <dbReference type="SAM" id="MobiDB-lite"/>
    </source>
</evidence>
<dbReference type="EC" id="3.4.23.-" evidence="10"/>
<feature type="transmembrane region" description="Helical" evidence="10">
    <location>
        <begin position="807"/>
        <end position="825"/>
    </location>
</feature>
<dbReference type="GO" id="GO:0042500">
    <property type="term" value="F:aspartic endopeptidase activity, intramembrane cleaving"/>
    <property type="evidence" value="ECO:0007669"/>
    <property type="project" value="InterPro"/>
</dbReference>
<dbReference type="AlphaFoldDB" id="A0A8J5H1L6"/>
<dbReference type="InterPro" id="IPR006639">
    <property type="entry name" value="Preselin/SPP"/>
</dbReference>